<name>A0A5N6JF77_9EURO</name>
<gene>
    <name evidence="1" type="ORF">BDV30DRAFT_16701</name>
</gene>
<evidence type="ECO:0000313" key="2">
    <source>
        <dbReference type="Proteomes" id="UP000326289"/>
    </source>
</evidence>
<dbReference type="EMBL" id="ML732774">
    <property type="protein sequence ID" value="KAB8276960.1"/>
    <property type="molecule type" value="Genomic_DNA"/>
</dbReference>
<sequence length="151" mass="17370">MVPKELFNLIFGRSVKCTRPFNFSDRAFSPTWETIYQKPNHYRRSKRAATRRLPNKRDLLSLFQKRSTSPAFFEMTSKGPREPWLRDDLGDHILQFSSNRWFSRVAKAGVVQFSVPALTWVLCLMGSTIAPQESDLFFSFLSGLSGDTLAN</sequence>
<dbReference type="AlphaFoldDB" id="A0A5N6JF77"/>
<protein>
    <submittedName>
        <fullName evidence="1">Uncharacterized protein</fullName>
    </submittedName>
</protein>
<organism evidence="1 2">
    <name type="scientific">Aspergillus minisclerotigenes</name>
    <dbReference type="NCBI Taxonomy" id="656917"/>
    <lineage>
        <taxon>Eukaryota</taxon>
        <taxon>Fungi</taxon>
        <taxon>Dikarya</taxon>
        <taxon>Ascomycota</taxon>
        <taxon>Pezizomycotina</taxon>
        <taxon>Eurotiomycetes</taxon>
        <taxon>Eurotiomycetidae</taxon>
        <taxon>Eurotiales</taxon>
        <taxon>Aspergillaceae</taxon>
        <taxon>Aspergillus</taxon>
        <taxon>Aspergillus subgen. Circumdati</taxon>
    </lineage>
</organism>
<proteinExistence type="predicted"/>
<keyword evidence="2" id="KW-1185">Reference proteome</keyword>
<reference evidence="1 2" key="1">
    <citation type="submission" date="2019-04" db="EMBL/GenBank/DDBJ databases">
        <title>Fungal friends and foes A comparative genomics study of 23 Aspergillus species from section Flavi.</title>
        <authorList>
            <consortium name="DOE Joint Genome Institute"/>
            <person name="Kjaerbolling I."/>
            <person name="Vesth T.C."/>
            <person name="Frisvad J.C."/>
            <person name="Nybo J.L."/>
            <person name="Theobald S."/>
            <person name="Kildgaard S."/>
            <person name="Petersen T.I."/>
            <person name="Kuo A."/>
            <person name="Sato A."/>
            <person name="Lyhne E.K."/>
            <person name="Kogle M.E."/>
            <person name="Wiebenga A."/>
            <person name="Kun R.S."/>
            <person name="Lubbers R.J."/>
            <person name="Makela M.R."/>
            <person name="Barry K."/>
            <person name="Chovatia M."/>
            <person name="Clum A."/>
            <person name="Daum C."/>
            <person name="Haridas S."/>
            <person name="He G."/>
            <person name="LaButti K."/>
            <person name="Lipzen A."/>
            <person name="Mondo S."/>
            <person name="Pangilinan J."/>
            <person name="Riley R."/>
            <person name="Salamov A."/>
            <person name="Simmons B.A."/>
            <person name="Magnuson J.K."/>
            <person name="Henrissat B."/>
            <person name="Mortensen U.H."/>
            <person name="Larsen T.O."/>
            <person name="De vries R.P."/>
            <person name="Grigoriev I.V."/>
            <person name="Machida M."/>
            <person name="Baker S.E."/>
            <person name="Andersen M.R."/>
        </authorList>
    </citation>
    <scope>NUCLEOTIDE SEQUENCE [LARGE SCALE GENOMIC DNA]</scope>
    <source>
        <strain evidence="1 2">CBS 117635</strain>
    </source>
</reference>
<dbReference type="Proteomes" id="UP000326289">
    <property type="component" value="Unassembled WGS sequence"/>
</dbReference>
<evidence type="ECO:0000313" key="1">
    <source>
        <dbReference type="EMBL" id="KAB8276960.1"/>
    </source>
</evidence>
<accession>A0A5N6JF77</accession>